<sequence length="371" mass="39091">MATTSPTYSPLNVSLTDQSAIVRFFPHRDGLITDNWNVTYSNSNFADWSYDHNFGSGTSSHRTVLQDAYVVIDWAGTALWIYGESTGTYYAQVDNGTVLLTTDPTSGLLFSQTNLQYGLHTAVLYVLGGEVSLTAAIVTVGMGETGTVLEMRNISAVDNVSTGTANPTFIGSADEWTVSDLYTNQTGGYPCITTSTYGATLRFTLNETVAFFLYGSDDWAQGLFTVAVTSDVIGATSSVTDNAIQYSPRSTWSQLNVPKYMATGLDRTVTYIVEITNLGANFNLASVLVYDAVTAPSSSSSSLSNGTGAAASQSPSVSLNLTSASSTSLASSTETASLESGARSTRSCTAGAKLRGTVAAAFALLLFTMLA</sequence>
<evidence type="ECO:0000313" key="1">
    <source>
        <dbReference type="EMBL" id="KZT69816.1"/>
    </source>
</evidence>
<keyword evidence="2" id="KW-1185">Reference proteome</keyword>
<dbReference type="EMBL" id="KV429055">
    <property type="protein sequence ID" value="KZT69816.1"/>
    <property type="molecule type" value="Genomic_DNA"/>
</dbReference>
<proteinExistence type="predicted"/>
<dbReference type="Proteomes" id="UP000076727">
    <property type="component" value="Unassembled WGS sequence"/>
</dbReference>
<dbReference type="STRING" id="1314783.A0A165QR51"/>
<protein>
    <submittedName>
        <fullName evidence="1">Uncharacterized protein</fullName>
    </submittedName>
</protein>
<reference evidence="1 2" key="1">
    <citation type="journal article" date="2016" name="Mol. Biol. Evol.">
        <title>Comparative Genomics of Early-Diverging Mushroom-Forming Fungi Provides Insights into the Origins of Lignocellulose Decay Capabilities.</title>
        <authorList>
            <person name="Nagy L.G."/>
            <person name="Riley R."/>
            <person name="Tritt A."/>
            <person name="Adam C."/>
            <person name="Daum C."/>
            <person name="Floudas D."/>
            <person name="Sun H."/>
            <person name="Yadav J.S."/>
            <person name="Pangilinan J."/>
            <person name="Larsson K.H."/>
            <person name="Matsuura K."/>
            <person name="Barry K."/>
            <person name="Labutti K."/>
            <person name="Kuo R."/>
            <person name="Ohm R.A."/>
            <person name="Bhattacharya S.S."/>
            <person name="Shirouzu T."/>
            <person name="Yoshinaga Y."/>
            <person name="Martin F.M."/>
            <person name="Grigoriev I.V."/>
            <person name="Hibbett D.S."/>
        </authorList>
    </citation>
    <scope>NUCLEOTIDE SEQUENCE [LARGE SCALE GENOMIC DNA]</scope>
    <source>
        <strain evidence="1 2">L-15889</strain>
    </source>
</reference>
<dbReference type="OrthoDB" id="2576334at2759"/>
<gene>
    <name evidence="1" type="ORF">DAEQUDRAFT_726127</name>
</gene>
<organism evidence="1 2">
    <name type="scientific">Daedalea quercina L-15889</name>
    <dbReference type="NCBI Taxonomy" id="1314783"/>
    <lineage>
        <taxon>Eukaryota</taxon>
        <taxon>Fungi</taxon>
        <taxon>Dikarya</taxon>
        <taxon>Basidiomycota</taxon>
        <taxon>Agaricomycotina</taxon>
        <taxon>Agaricomycetes</taxon>
        <taxon>Polyporales</taxon>
        <taxon>Fomitopsis</taxon>
    </lineage>
</organism>
<name>A0A165QR51_9APHY</name>
<accession>A0A165QR51</accession>
<evidence type="ECO:0000313" key="2">
    <source>
        <dbReference type="Proteomes" id="UP000076727"/>
    </source>
</evidence>
<dbReference type="AlphaFoldDB" id="A0A165QR51"/>